<dbReference type="InterPro" id="IPR000838">
    <property type="entry name" value="RNA_pol_sigma70_ECF_CS"/>
</dbReference>
<keyword evidence="4 6" id="KW-0238">DNA-binding</keyword>
<evidence type="ECO:0000256" key="5">
    <source>
        <dbReference type="ARBA" id="ARBA00023163"/>
    </source>
</evidence>
<keyword evidence="2 6" id="KW-0805">Transcription regulation</keyword>
<proteinExistence type="inferred from homology"/>
<evidence type="ECO:0000313" key="11">
    <source>
        <dbReference type="Proteomes" id="UP000238823"/>
    </source>
</evidence>
<evidence type="ECO:0000256" key="4">
    <source>
        <dbReference type="ARBA" id="ARBA00023125"/>
    </source>
</evidence>
<keyword evidence="5 6" id="KW-0804">Transcription</keyword>
<sequence>MAVANPHAPDEKPAGATIHALPLPDKQGDTQATILGLVARARRHDPAAQRELFELHKARVCAQVQRMTGDPASVDDLVQEVFIAAFANLDRFRGDSQLHTWLYRIVVNKARNWWDSEQRRRRRELRATQIPAQVQTTPHDQLEVHEHREQLYVALGELSPKLREAFIARVVEGMSLLEASEALEVPVSTVSYRTRRAEELLCQALGVAFHGPSGGGS</sequence>
<evidence type="ECO:0000256" key="6">
    <source>
        <dbReference type="RuleBase" id="RU000716"/>
    </source>
</evidence>
<dbReference type="InterPro" id="IPR007627">
    <property type="entry name" value="RNA_pol_sigma70_r2"/>
</dbReference>
<dbReference type="AlphaFoldDB" id="A0A2S9YKV7"/>
<feature type="domain" description="RNA polymerase sigma factor 70 region 4 type 2" evidence="9">
    <location>
        <begin position="148"/>
        <end position="199"/>
    </location>
</feature>
<dbReference type="InterPro" id="IPR013324">
    <property type="entry name" value="RNA_pol_sigma_r3/r4-like"/>
</dbReference>
<dbReference type="PROSITE" id="PS01063">
    <property type="entry name" value="SIGMA70_ECF"/>
    <property type="match status" value="1"/>
</dbReference>
<dbReference type="CDD" id="cd06171">
    <property type="entry name" value="Sigma70_r4"/>
    <property type="match status" value="1"/>
</dbReference>
<reference evidence="10 11" key="1">
    <citation type="submission" date="2018-03" db="EMBL/GenBank/DDBJ databases">
        <title>Draft Genome Sequences of the Obligatory Marine Myxobacteria Enhygromyxa salina SWB007.</title>
        <authorList>
            <person name="Poehlein A."/>
            <person name="Moghaddam J.A."/>
            <person name="Harms H."/>
            <person name="Alanjari M."/>
            <person name="Koenig G.M."/>
            <person name="Daniel R."/>
            <person name="Schaeberle T.F."/>
        </authorList>
    </citation>
    <scope>NUCLEOTIDE SEQUENCE [LARGE SCALE GENOMIC DNA]</scope>
    <source>
        <strain evidence="10 11">SWB007</strain>
    </source>
</reference>
<evidence type="ECO:0000313" key="10">
    <source>
        <dbReference type="EMBL" id="PRQ05729.1"/>
    </source>
</evidence>
<dbReference type="InterPro" id="IPR036388">
    <property type="entry name" value="WH-like_DNA-bd_sf"/>
</dbReference>
<evidence type="ECO:0000259" key="9">
    <source>
        <dbReference type="Pfam" id="PF08281"/>
    </source>
</evidence>
<dbReference type="EMBL" id="PVNL01000089">
    <property type="protein sequence ID" value="PRQ05729.1"/>
    <property type="molecule type" value="Genomic_DNA"/>
</dbReference>
<dbReference type="InterPro" id="IPR039425">
    <property type="entry name" value="RNA_pol_sigma-70-like"/>
</dbReference>
<dbReference type="GO" id="GO:0006352">
    <property type="term" value="P:DNA-templated transcription initiation"/>
    <property type="evidence" value="ECO:0007669"/>
    <property type="project" value="InterPro"/>
</dbReference>
<dbReference type="InterPro" id="IPR014284">
    <property type="entry name" value="RNA_pol_sigma-70_dom"/>
</dbReference>
<dbReference type="NCBIfam" id="TIGR02937">
    <property type="entry name" value="sigma70-ECF"/>
    <property type="match status" value="1"/>
</dbReference>
<gene>
    <name evidence="10" type="primary">rpoE_16</name>
    <name evidence="10" type="ORF">ENSA7_44000</name>
</gene>
<dbReference type="InterPro" id="IPR013249">
    <property type="entry name" value="RNA_pol_sigma70_r4_t2"/>
</dbReference>
<evidence type="ECO:0000256" key="2">
    <source>
        <dbReference type="ARBA" id="ARBA00023015"/>
    </source>
</evidence>
<name>A0A2S9YKV7_9BACT</name>
<accession>A0A2S9YKV7</accession>
<comment type="similarity">
    <text evidence="1 6">Belongs to the sigma-70 factor family. ECF subfamily.</text>
</comment>
<feature type="region of interest" description="Disordered" evidence="7">
    <location>
        <begin position="1"/>
        <end position="27"/>
    </location>
</feature>
<dbReference type="InterPro" id="IPR013325">
    <property type="entry name" value="RNA_pol_sigma_r2"/>
</dbReference>
<dbReference type="Gene3D" id="1.10.10.10">
    <property type="entry name" value="Winged helix-like DNA-binding domain superfamily/Winged helix DNA-binding domain"/>
    <property type="match status" value="1"/>
</dbReference>
<dbReference type="GO" id="GO:0003677">
    <property type="term" value="F:DNA binding"/>
    <property type="evidence" value="ECO:0007669"/>
    <property type="project" value="UniProtKB-KW"/>
</dbReference>
<dbReference type="Proteomes" id="UP000238823">
    <property type="component" value="Unassembled WGS sequence"/>
</dbReference>
<evidence type="ECO:0000259" key="8">
    <source>
        <dbReference type="Pfam" id="PF04542"/>
    </source>
</evidence>
<dbReference type="SUPFAM" id="SSF88659">
    <property type="entry name" value="Sigma3 and sigma4 domains of RNA polymerase sigma factors"/>
    <property type="match status" value="1"/>
</dbReference>
<dbReference type="Pfam" id="PF04542">
    <property type="entry name" value="Sigma70_r2"/>
    <property type="match status" value="1"/>
</dbReference>
<dbReference type="GO" id="GO:0016987">
    <property type="term" value="F:sigma factor activity"/>
    <property type="evidence" value="ECO:0007669"/>
    <property type="project" value="UniProtKB-KW"/>
</dbReference>
<evidence type="ECO:0000256" key="1">
    <source>
        <dbReference type="ARBA" id="ARBA00010641"/>
    </source>
</evidence>
<dbReference type="SUPFAM" id="SSF88946">
    <property type="entry name" value="Sigma2 domain of RNA polymerase sigma factors"/>
    <property type="match status" value="1"/>
</dbReference>
<evidence type="ECO:0000256" key="7">
    <source>
        <dbReference type="SAM" id="MobiDB-lite"/>
    </source>
</evidence>
<dbReference type="Gene3D" id="1.10.1740.10">
    <property type="match status" value="1"/>
</dbReference>
<dbReference type="Pfam" id="PF08281">
    <property type="entry name" value="Sigma70_r4_2"/>
    <property type="match status" value="1"/>
</dbReference>
<dbReference type="PANTHER" id="PTHR43133:SF51">
    <property type="entry name" value="RNA POLYMERASE SIGMA FACTOR"/>
    <property type="match status" value="1"/>
</dbReference>
<keyword evidence="3 6" id="KW-0731">Sigma factor</keyword>
<feature type="domain" description="RNA polymerase sigma-70 region 2" evidence="8">
    <location>
        <begin position="52"/>
        <end position="120"/>
    </location>
</feature>
<organism evidence="10 11">
    <name type="scientific">Enhygromyxa salina</name>
    <dbReference type="NCBI Taxonomy" id="215803"/>
    <lineage>
        <taxon>Bacteria</taxon>
        <taxon>Pseudomonadati</taxon>
        <taxon>Myxococcota</taxon>
        <taxon>Polyangia</taxon>
        <taxon>Nannocystales</taxon>
        <taxon>Nannocystaceae</taxon>
        <taxon>Enhygromyxa</taxon>
    </lineage>
</organism>
<evidence type="ECO:0000256" key="3">
    <source>
        <dbReference type="ARBA" id="ARBA00023082"/>
    </source>
</evidence>
<dbReference type="PANTHER" id="PTHR43133">
    <property type="entry name" value="RNA POLYMERASE ECF-TYPE SIGMA FACTO"/>
    <property type="match status" value="1"/>
</dbReference>
<comment type="caution">
    <text evidence="10">The sequence shown here is derived from an EMBL/GenBank/DDBJ whole genome shotgun (WGS) entry which is preliminary data.</text>
</comment>
<protein>
    <recommendedName>
        <fullName evidence="6">RNA polymerase sigma factor</fullName>
    </recommendedName>
</protein>